<evidence type="ECO:0000256" key="2">
    <source>
        <dbReference type="ARBA" id="ARBA00022692"/>
    </source>
</evidence>
<dbReference type="Proteomes" id="UP000267606">
    <property type="component" value="Unassembled WGS sequence"/>
</dbReference>
<protein>
    <submittedName>
        <fullName evidence="9">G_PROTEIN_RECEP_F1_2 domain-containing protein</fullName>
    </submittedName>
</protein>
<dbReference type="PROSITE" id="PS50262">
    <property type="entry name" value="G_PROTEIN_RECEP_F1_2"/>
    <property type="match status" value="1"/>
</dbReference>
<dbReference type="EMBL" id="UZAJ01003031">
    <property type="protein sequence ID" value="VDO39056.1"/>
    <property type="molecule type" value="Genomic_DNA"/>
</dbReference>
<evidence type="ECO:0000256" key="3">
    <source>
        <dbReference type="ARBA" id="ARBA00022989"/>
    </source>
</evidence>
<dbReference type="InterPro" id="IPR000276">
    <property type="entry name" value="GPCR_Rhodpsn"/>
</dbReference>
<dbReference type="AlphaFoldDB" id="A0A183H9H9"/>
<feature type="domain" description="G-protein coupled receptors family 1 profile" evidence="6">
    <location>
        <begin position="1"/>
        <end position="131"/>
    </location>
</feature>
<dbReference type="GO" id="GO:0004930">
    <property type="term" value="F:G protein-coupled receptor activity"/>
    <property type="evidence" value="ECO:0007669"/>
    <property type="project" value="InterPro"/>
</dbReference>
<keyword evidence="4 5" id="KW-0472">Membrane</keyword>
<evidence type="ECO:0000313" key="7">
    <source>
        <dbReference type="EMBL" id="VDO39056.1"/>
    </source>
</evidence>
<name>A0A183H9H9_9BILA</name>
<dbReference type="Gene3D" id="1.20.1070.10">
    <property type="entry name" value="Rhodopsin 7-helix transmembrane proteins"/>
    <property type="match status" value="1"/>
</dbReference>
<feature type="transmembrane region" description="Helical" evidence="5">
    <location>
        <begin position="111"/>
        <end position="134"/>
    </location>
</feature>
<evidence type="ECO:0000313" key="9">
    <source>
        <dbReference type="WBParaSite" id="OFLC_0000414001-mRNA-1"/>
    </source>
</evidence>
<accession>A0A183H9H9</accession>
<comment type="subcellular location">
    <subcellularLocation>
        <location evidence="1">Membrane</location>
    </subcellularLocation>
</comment>
<proteinExistence type="predicted"/>
<dbReference type="SUPFAM" id="SSF81321">
    <property type="entry name" value="Family A G protein-coupled receptor-like"/>
    <property type="match status" value="1"/>
</dbReference>
<reference evidence="9" key="1">
    <citation type="submission" date="2016-06" db="UniProtKB">
        <authorList>
            <consortium name="WormBaseParasite"/>
        </authorList>
    </citation>
    <scope>IDENTIFICATION</scope>
</reference>
<reference evidence="7 8" key="2">
    <citation type="submission" date="2018-11" db="EMBL/GenBank/DDBJ databases">
        <authorList>
            <consortium name="Pathogen Informatics"/>
        </authorList>
    </citation>
    <scope>NUCLEOTIDE SEQUENCE [LARGE SCALE GENOMIC DNA]</scope>
</reference>
<dbReference type="STRING" id="387005.A0A183H9H9"/>
<evidence type="ECO:0000313" key="8">
    <source>
        <dbReference type="Proteomes" id="UP000267606"/>
    </source>
</evidence>
<dbReference type="Pfam" id="PF00001">
    <property type="entry name" value="7tm_1"/>
    <property type="match status" value="1"/>
</dbReference>
<keyword evidence="2 5" id="KW-0812">Transmembrane</keyword>
<feature type="transmembrane region" description="Helical" evidence="5">
    <location>
        <begin position="73"/>
        <end position="91"/>
    </location>
</feature>
<sequence>WKLLKSTLKQEKDENAPSPLLRPNPRIVISEDGQAANTHPTTKRDKFAPIDYNSGGYVVNCRSSTARNFRSRAIRISFQLVAAYIICWLPYNGLSLYQYVDPQGFFEAHVNKVYCLHSIMVFNAVINPYLYGLFGNFLPQKRTGQN</sequence>
<evidence type="ECO:0000256" key="1">
    <source>
        <dbReference type="ARBA" id="ARBA00004370"/>
    </source>
</evidence>
<organism evidence="9">
    <name type="scientific">Onchocerca flexuosa</name>
    <dbReference type="NCBI Taxonomy" id="387005"/>
    <lineage>
        <taxon>Eukaryota</taxon>
        <taxon>Metazoa</taxon>
        <taxon>Ecdysozoa</taxon>
        <taxon>Nematoda</taxon>
        <taxon>Chromadorea</taxon>
        <taxon>Rhabditida</taxon>
        <taxon>Spirurina</taxon>
        <taxon>Spiruromorpha</taxon>
        <taxon>Filarioidea</taxon>
        <taxon>Onchocercidae</taxon>
        <taxon>Onchocerca</taxon>
    </lineage>
</organism>
<evidence type="ECO:0000259" key="6">
    <source>
        <dbReference type="PROSITE" id="PS50262"/>
    </source>
</evidence>
<dbReference type="GO" id="GO:0016020">
    <property type="term" value="C:membrane"/>
    <property type="evidence" value="ECO:0007669"/>
    <property type="project" value="UniProtKB-SubCell"/>
</dbReference>
<dbReference type="InterPro" id="IPR017452">
    <property type="entry name" value="GPCR_Rhodpsn_7TM"/>
</dbReference>
<evidence type="ECO:0000256" key="5">
    <source>
        <dbReference type="SAM" id="Phobius"/>
    </source>
</evidence>
<gene>
    <name evidence="7" type="ORF">OFLC_LOCUS4139</name>
</gene>
<keyword evidence="3 5" id="KW-1133">Transmembrane helix</keyword>
<dbReference type="WBParaSite" id="OFLC_0000414001-mRNA-1">
    <property type="protein sequence ID" value="OFLC_0000414001-mRNA-1"/>
    <property type="gene ID" value="OFLC_0000414001"/>
</dbReference>
<keyword evidence="8" id="KW-1185">Reference proteome</keyword>
<evidence type="ECO:0000256" key="4">
    <source>
        <dbReference type="ARBA" id="ARBA00023136"/>
    </source>
</evidence>